<dbReference type="RefSeq" id="WP_007323980.1">
    <property type="nucleotide sequence ID" value="NZ_BAEE01000091.1"/>
</dbReference>
<dbReference type="InterPro" id="IPR010310">
    <property type="entry name" value="T7SS_ESAT-6-like"/>
</dbReference>
<dbReference type="SUPFAM" id="SSF140453">
    <property type="entry name" value="EsxAB dimer-like"/>
    <property type="match status" value="1"/>
</dbReference>
<dbReference type="EMBL" id="BAEE01000091">
    <property type="protein sequence ID" value="GAB11906.1"/>
    <property type="molecule type" value="Genomic_DNA"/>
</dbReference>
<dbReference type="Gene3D" id="1.10.287.1060">
    <property type="entry name" value="ESAT-6-like"/>
    <property type="match status" value="1"/>
</dbReference>
<dbReference type="Proteomes" id="UP000035088">
    <property type="component" value="Unassembled WGS sequence"/>
</dbReference>
<evidence type="ECO:0000256" key="1">
    <source>
        <dbReference type="RuleBase" id="RU362001"/>
    </source>
</evidence>
<evidence type="ECO:0000313" key="3">
    <source>
        <dbReference type="Proteomes" id="UP000035088"/>
    </source>
</evidence>
<dbReference type="InterPro" id="IPR036689">
    <property type="entry name" value="ESAT-6-like_sf"/>
</dbReference>
<evidence type="ECO:0000313" key="2">
    <source>
        <dbReference type="EMBL" id="GAB11906.1"/>
    </source>
</evidence>
<dbReference type="STRING" id="1073574.GOARA_091_00240"/>
<proteinExistence type="inferred from homology"/>
<gene>
    <name evidence="2" type="ORF">GOARA_091_00240</name>
</gene>
<protein>
    <recommendedName>
        <fullName evidence="1">ESAT-6-like protein</fullName>
    </recommendedName>
</protein>
<reference evidence="2 3" key="1">
    <citation type="submission" date="2011-11" db="EMBL/GenBank/DDBJ databases">
        <title>Whole genome shotgun sequence of Gordonia araii NBRC 100433.</title>
        <authorList>
            <person name="Yoshida Y."/>
            <person name="Hosoyama A."/>
            <person name="Tsuchikane K."/>
            <person name="Katsumata H."/>
            <person name="Yamazaki S."/>
            <person name="Fujita N."/>
        </authorList>
    </citation>
    <scope>NUCLEOTIDE SEQUENCE [LARGE SCALE GENOMIC DNA]</scope>
    <source>
        <strain evidence="2 3">NBRC 100433</strain>
    </source>
</reference>
<comment type="caution">
    <text evidence="2">The sequence shown here is derived from an EMBL/GenBank/DDBJ whole genome shotgun (WGS) entry which is preliminary data.</text>
</comment>
<keyword evidence="3" id="KW-1185">Reference proteome</keyword>
<organism evidence="2 3">
    <name type="scientific">Gordonia araii NBRC 100433</name>
    <dbReference type="NCBI Taxonomy" id="1073574"/>
    <lineage>
        <taxon>Bacteria</taxon>
        <taxon>Bacillati</taxon>
        <taxon>Actinomycetota</taxon>
        <taxon>Actinomycetes</taxon>
        <taxon>Mycobacteriales</taxon>
        <taxon>Gordoniaceae</taxon>
        <taxon>Gordonia</taxon>
    </lineage>
</organism>
<accession>G7H7T1</accession>
<dbReference type="NCBIfam" id="TIGR03930">
    <property type="entry name" value="WXG100_ESAT6"/>
    <property type="match status" value="1"/>
</dbReference>
<sequence length="93" mass="10214">MMKYDFNDIWRLADALRANGKALVDQTEVLESAVSELRGTFTGGAAAAYDDAMNKWKTELSDTQDILNKIANQVEEGARQMKITDDTNAASLA</sequence>
<name>G7H7T1_9ACTN</name>
<comment type="similarity">
    <text evidence="1">Belongs to the WXG100 family.</text>
</comment>
<dbReference type="AlphaFoldDB" id="G7H7T1"/>
<dbReference type="OrthoDB" id="3387628at2"/>
<dbReference type="Pfam" id="PF06013">
    <property type="entry name" value="WXG100"/>
    <property type="match status" value="1"/>
</dbReference>